<evidence type="ECO:0000259" key="2">
    <source>
        <dbReference type="Pfam" id="PF20229"/>
    </source>
</evidence>
<evidence type="ECO:0000313" key="4">
    <source>
        <dbReference type="Proteomes" id="UP001052739"/>
    </source>
</evidence>
<sequence length="198" mass="22026">MDVTPATFARVTEKAQTARWLLLVVRLPSEPSRHRVAVWRELRKVGALSLGQGVWAVPDVPAFEGGVSRALELTDRAGGEAIRLDATGRGPEDADRFAALFTAAREEDWTEFLADCGKFEEEIAKEIRTAKFTLAELEEEEQSLERLRRWHRDLTARDVFGAPLSGPAGERLAHCVTVCEGYAELVFDALHRPGGEER</sequence>
<name>A0ABQ3PLU9_9ACTN</name>
<dbReference type="EMBL" id="BNDW01000102">
    <property type="protein sequence ID" value="GHI25991.1"/>
    <property type="molecule type" value="Genomic_DNA"/>
</dbReference>
<evidence type="ECO:0000256" key="1">
    <source>
        <dbReference type="SAM" id="Coils"/>
    </source>
</evidence>
<accession>A0ABQ3PLU9</accession>
<dbReference type="InterPro" id="IPR046858">
    <property type="entry name" value="ChrB_N"/>
</dbReference>
<dbReference type="Proteomes" id="UP001052739">
    <property type="component" value="Unassembled WGS sequence"/>
</dbReference>
<reference evidence="3" key="1">
    <citation type="submission" date="2024-05" db="EMBL/GenBank/DDBJ databases">
        <title>Whole genome shotgun sequence of Streptomyces hydrogenans NBRC 13475.</title>
        <authorList>
            <person name="Komaki H."/>
            <person name="Tamura T."/>
        </authorList>
    </citation>
    <scope>NUCLEOTIDE SEQUENCE</scope>
    <source>
        <strain evidence="3">NBRC 13475</strain>
    </source>
</reference>
<feature type="domain" description="ChrB N-terminal" evidence="2">
    <location>
        <begin position="35"/>
        <end position="192"/>
    </location>
</feature>
<dbReference type="Pfam" id="PF20229">
    <property type="entry name" value="ChrB_N"/>
    <property type="match status" value="1"/>
</dbReference>
<organism evidence="3 4">
    <name type="scientific">Streptomyces hydrogenans</name>
    <dbReference type="NCBI Taxonomy" id="1873719"/>
    <lineage>
        <taxon>Bacteria</taxon>
        <taxon>Bacillati</taxon>
        <taxon>Actinomycetota</taxon>
        <taxon>Actinomycetes</taxon>
        <taxon>Kitasatosporales</taxon>
        <taxon>Streptomycetaceae</taxon>
        <taxon>Streptomyces</taxon>
    </lineage>
</organism>
<evidence type="ECO:0000313" key="3">
    <source>
        <dbReference type="EMBL" id="GHI25991.1"/>
    </source>
</evidence>
<gene>
    <name evidence="3" type="ORF">Shyd_73620</name>
</gene>
<proteinExistence type="predicted"/>
<protein>
    <recommendedName>
        <fullName evidence="2">ChrB N-terminal domain-containing protein</fullName>
    </recommendedName>
</protein>
<keyword evidence="1" id="KW-0175">Coiled coil</keyword>
<feature type="coiled-coil region" evidence="1">
    <location>
        <begin position="120"/>
        <end position="157"/>
    </location>
</feature>
<comment type="caution">
    <text evidence="3">The sequence shown here is derived from an EMBL/GenBank/DDBJ whole genome shotgun (WGS) entry which is preliminary data.</text>
</comment>
<keyword evidence="4" id="KW-1185">Reference proteome</keyword>